<reference evidence="2" key="1">
    <citation type="submission" date="2022-07" db="EMBL/GenBank/DDBJ databases">
        <authorList>
            <person name="Trinca V."/>
            <person name="Uliana J.V.C."/>
            <person name="Torres T.T."/>
            <person name="Ward R.J."/>
            <person name="Monesi N."/>
        </authorList>
    </citation>
    <scope>NUCLEOTIDE SEQUENCE</scope>
    <source>
        <strain evidence="2">HSMRA1968</strain>
        <tissue evidence="2">Whole embryos</tissue>
    </source>
</reference>
<keyword evidence="3" id="KW-1185">Reference proteome</keyword>
<dbReference type="Proteomes" id="UP001151699">
    <property type="component" value="Chromosome A"/>
</dbReference>
<evidence type="ECO:0000313" key="3">
    <source>
        <dbReference type="Proteomes" id="UP001151699"/>
    </source>
</evidence>
<dbReference type="EMBL" id="WJQU01000001">
    <property type="protein sequence ID" value="KAJ6646036.1"/>
    <property type="molecule type" value="Genomic_DNA"/>
</dbReference>
<evidence type="ECO:0000313" key="2">
    <source>
        <dbReference type="EMBL" id="KAJ6646036.1"/>
    </source>
</evidence>
<sequence length="286" mass="32093">MYRKCFLLAVVAVTHLVSSDAETANCPVCPRTPKHYQEMGCVGKLDESGCCFESYDCPDLSLLDDNKCHLNGRSYEISERIPISDTPLCSHTCLCAEGQYDAKVGIQCAHSDCPNIFKPKFNIKNCVFQHDATGCCNTRRICGDKDIRKLAKCTLDGKTYREGEKMFPRSSSCYFCICSNSFNATIPPELNKDCKLIDCELQIHYFHELRKGCVPVYFSSHSCCPIRFRCPNGNDEVVLTDARPGKTCRFGDLNLYIGQKLSPDDSCIECVCKSPPMIDCVRKEIC</sequence>
<keyword evidence="1" id="KW-0732">Signal</keyword>
<comment type="caution">
    <text evidence="2">The sequence shown here is derived from an EMBL/GenBank/DDBJ whole genome shotgun (WGS) entry which is preliminary data.</text>
</comment>
<feature type="signal peptide" evidence="1">
    <location>
        <begin position="1"/>
        <end position="21"/>
    </location>
</feature>
<proteinExistence type="predicted"/>
<accession>A0A9Q0NAR7</accession>
<protein>
    <submittedName>
        <fullName evidence="2">Uncharacterized protein</fullName>
    </submittedName>
</protein>
<dbReference type="OrthoDB" id="365605at2759"/>
<feature type="chain" id="PRO_5040146309" evidence="1">
    <location>
        <begin position="22"/>
        <end position="286"/>
    </location>
</feature>
<gene>
    <name evidence="2" type="ORF">Bhyg_01245</name>
</gene>
<name>A0A9Q0NAR7_9DIPT</name>
<evidence type="ECO:0000256" key="1">
    <source>
        <dbReference type="SAM" id="SignalP"/>
    </source>
</evidence>
<dbReference type="AlphaFoldDB" id="A0A9Q0NAR7"/>
<organism evidence="2 3">
    <name type="scientific">Pseudolycoriella hygida</name>
    <dbReference type="NCBI Taxonomy" id="35572"/>
    <lineage>
        <taxon>Eukaryota</taxon>
        <taxon>Metazoa</taxon>
        <taxon>Ecdysozoa</taxon>
        <taxon>Arthropoda</taxon>
        <taxon>Hexapoda</taxon>
        <taxon>Insecta</taxon>
        <taxon>Pterygota</taxon>
        <taxon>Neoptera</taxon>
        <taxon>Endopterygota</taxon>
        <taxon>Diptera</taxon>
        <taxon>Nematocera</taxon>
        <taxon>Sciaroidea</taxon>
        <taxon>Sciaridae</taxon>
        <taxon>Pseudolycoriella</taxon>
    </lineage>
</organism>